<feature type="domain" description="N-acyl amino acid synthase FeeM catalytic core" evidence="1">
    <location>
        <begin position="1"/>
        <end position="154"/>
    </location>
</feature>
<dbReference type="Gene3D" id="3.40.630.30">
    <property type="match status" value="1"/>
</dbReference>
<dbReference type="SUPFAM" id="SSF55729">
    <property type="entry name" value="Acyl-CoA N-acyltransferases (Nat)"/>
    <property type="match status" value="1"/>
</dbReference>
<dbReference type="EMBL" id="BMOR01000018">
    <property type="protein sequence ID" value="GGN43372.1"/>
    <property type="molecule type" value="Genomic_DNA"/>
</dbReference>
<evidence type="ECO:0000259" key="1">
    <source>
        <dbReference type="Pfam" id="PF21926"/>
    </source>
</evidence>
<dbReference type="InterPro" id="IPR054597">
    <property type="entry name" value="FeeM_cat"/>
</dbReference>
<name>A0ABQ2JEM2_9DEIO</name>
<comment type="caution">
    <text evidence="2">The sequence shown here is derived from an EMBL/GenBank/DDBJ whole genome shotgun (WGS) entry which is preliminary data.</text>
</comment>
<dbReference type="Proteomes" id="UP000645517">
    <property type="component" value="Unassembled WGS sequence"/>
</dbReference>
<keyword evidence="3" id="KW-1185">Reference proteome</keyword>
<protein>
    <recommendedName>
        <fullName evidence="1">N-acyl amino acid synthase FeeM catalytic core domain-containing protein</fullName>
    </recommendedName>
</protein>
<evidence type="ECO:0000313" key="2">
    <source>
        <dbReference type="EMBL" id="GGN43372.1"/>
    </source>
</evidence>
<proteinExistence type="predicted"/>
<dbReference type="Pfam" id="PF21926">
    <property type="entry name" value="FeeM"/>
    <property type="match status" value="1"/>
</dbReference>
<accession>A0ABQ2JEM2</accession>
<dbReference type="InterPro" id="IPR016181">
    <property type="entry name" value="Acyl_CoA_acyltransferase"/>
</dbReference>
<reference evidence="3" key="1">
    <citation type="journal article" date="2019" name="Int. J. Syst. Evol. Microbiol.">
        <title>The Global Catalogue of Microorganisms (GCM) 10K type strain sequencing project: providing services to taxonomists for standard genome sequencing and annotation.</title>
        <authorList>
            <consortium name="The Broad Institute Genomics Platform"/>
            <consortium name="The Broad Institute Genome Sequencing Center for Infectious Disease"/>
            <person name="Wu L."/>
            <person name="Ma J."/>
        </authorList>
    </citation>
    <scope>NUCLEOTIDE SEQUENCE [LARGE SCALE GENOMIC DNA]</scope>
    <source>
        <strain evidence="3">JCM 16918</strain>
    </source>
</reference>
<evidence type="ECO:0000313" key="3">
    <source>
        <dbReference type="Proteomes" id="UP000645517"/>
    </source>
</evidence>
<gene>
    <name evidence="2" type="ORF">GCM10010842_30800</name>
</gene>
<sequence length="199" mass="22573">MRYRAYRSIQAIPENATAHFTDAFDKKPSSVTFLAYLGPTPIASTRTLCADGNFGDLTSSMAFHDVLERVVPANAVVVEANRFVVDPLQADLGGGVIWELFRAHLLRCVFEKADYFVAGVRAEHVTLYRRLMHLEVVSEPRVFPGLQTPMFLMVGDCRRDLERIFQERPHLRAAPDEFEHLFGEVSRVHPDHQHTRPGL</sequence>
<organism evidence="2 3">
    <name type="scientific">Deinococcus daejeonensis</name>
    <dbReference type="NCBI Taxonomy" id="1007098"/>
    <lineage>
        <taxon>Bacteria</taxon>
        <taxon>Thermotogati</taxon>
        <taxon>Deinococcota</taxon>
        <taxon>Deinococci</taxon>
        <taxon>Deinococcales</taxon>
        <taxon>Deinococcaceae</taxon>
        <taxon>Deinococcus</taxon>
    </lineage>
</organism>